<evidence type="ECO:0000256" key="3">
    <source>
        <dbReference type="ARBA" id="ARBA00022475"/>
    </source>
</evidence>
<evidence type="ECO:0000256" key="11">
    <source>
        <dbReference type="ARBA" id="ARBA00023136"/>
    </source>
</evidence>
<keyword evidence="6 13" id="KW-0812">Transmembrane</keyword>
<dbReference type="Pfam" id="PF00905">
    <property type="entry name" value="Transpeptidase"/>
    <property type="match status" value="1"/>
</dbReference>
<dbReference type="GO" id="GO:0008658">
    <property type="term" value="F:penicillin binding"/>
    <property type="evidence" value="ECO:0007669"/>
    <property type="project" value="InterPro"/>
</dbReference>
<keyword evidence="7" id="KW-0378">Hydrolase</keyword>
<proteinExistence type="predicted"/>
<dbReference type="Proteomes" id="UP000034140">
    <property type="component" value="Unassembled WGS sequence"/>
</dbReference>
<dbReference type="EMBL" id="LBRE01000013">
    <property type="protein sequence ID" value="KKP92434.1"/>
    <property type="molecule type" value="Genomic_DNA"/>
</dbReference>
<evidence type="ECO:0000256" key="2">
    <source>
        <dbReference type="ARBA" id="ARBA00004236"/>
    </source>
</evidence>
<evidence type="ECO:0000259" key="14">
    <source>
        <dbReference type="Pfam" id="PF00905"/>
    </source>
</evidence>
<dbReference type="Gene3D" id="3.90.1310.10">
    <property type="entry name" value="Penicillin-binding protein 2a (Domain 2)"/>
    <property type="match status" value="1"/>
</dbReference>
<evidence type="ECO:0000256" key="6">
    <source>
        <dbReference type="ARBA" id="ARBA00022692"/>
    </source>
</evidence>
<dbReference type="GO" id="GO:0009252">
    <property type="term" value="P:peptidoglycan biosynthetic process"/>
    <property type="evidence" value="ECO:0007669"/>
    <property type="project" value="UniProtKB-KW"/>
</dbReference>
<accession>A0A0G0DDS6</accession>
<dbReference type="Gene3D" id="3.40.710.10">
    <property type="entry name" value="DD-peptidase/beta-lactamase superfamily"/>
    <property type="match status" value="1"/>
</dbReference>
<keyword evidence="3" id="KW-1003">Cell membrane</keyword>
<feature type="transmembrane region" description="Helical" evidence="13">
    <location>
        <begin position="50"/>
        <end position="70"/>
    </location>
</feature>
<dbReference type="GO" id="GO:0008360">
    <property type="term" value="P:regulation of cell shape"/>
    <property type="evidence" value="ECO:0007669"/>
    <property type="project" value="UniProtKB-KW"/>
</dbReference>
<organism evidence="16 17">
    <name type="scientific">candidate division WS6 bacterium GW2011_GWC1_36_11</name>
    <dbReference type="NCBI Taxonomy" id="1619090"/>
    <lineage>
        <taxon>Bacteria</taxon>
        <taxon>Candidatus Dojkabacteria</taxon>
    </lineage>
</organism>
<evidence type="ECO:0000256" key="10">
    <source>
        <dbReference type="ARBA" id="ARBA00022989"/>
    </source>
</evidence>
<dbReference type="PATRIC" id="fig|1619090.3.peg.334"/>
<keyword evidence="10 13" id="KW-1133">Transmembrane helix</keyword>
<keyword evidence="12" id="KW-0961">Cell wall biogenesis/degradation</keyword>
<dbReference type="SUPFAM" id="SSF56519">
    <property type="entry name" value="Penicillin binding protein dimerisation domain"/>
    <property type="match status" value="1"/>
</dbReference>
<keyword evidence="4" id="KW-0997">Cell inner membrane</keyword>
<evidence type="ECO:0000256" key="4">
    <source>
        <dbReference type="ARBA" id="ARBA00022519"/>
    </source>
</evidence>
<dbReference type="Pfam" id="PF03717">
    <property type="entry name" value="PBP_dimer"/>
    <property type="match status" value="1"/>
</dbReference>
<comment type="subcellular location">
    <subcellularLocation>
        <location evidence="2">Cell membrane</location>
    </subcellularLocation>
    <subcellularLocation>
        <location evidence="1">Membrane</location>
        <topology evidence="1">Single-pass membrane protein</topology>
    </subcellularLocation>
</comment>
<gene>
    <name evidence="16" type="ORF">UR96_C0013G0003</name>
</gene>
<dbReference type="SUPFAM" id="SSF56601">
    <property type="entry name" value="beta-lactamase/transpeptidase-like"/>
    <property type="match status" value="1"/>
</dbReference>
<dbReference type="AlphaFoldDB" id="A0A0G0DDS6"/>
<sequence>MELKFSKKFKITQSKSSNKQNNVVLLKSDLKYNVKKVLRSSPEYSPGSPWNYLVAFMLFFGLFAILLWQLSALQITNGEEMLAKSENNQVRVESIPAYRGVMFDRNGTKLVENVASVGLYIMIDKYIEDGEVNNTLLEEISNTLGGILGTHWKNISDDKKTEYASILERVIAIHGESPYFTDILIASDLSNDEVIQIKASSEKLLGIYIDDGSKRSYPYKNILSAILGYTGDVTAEDLDSIDYLNSTDVVGRTGLEREYDEQLAGEDGKVAWEVDALGKKISEEGLTLSEPVSGKNLYLTLDMDMQKKLYQALQSGTKNSKATGGAGIIEDVNSGEIISMVTYPSYDNNLFIGGISIKDYTKLLNDKTNPLMDRAIAAQVPAGSTFKTMVATAALDAGAITKYTQYTSYAGYKFSNGALFQEYHNHSYGTLNVVGALTVSSNIYFCELIRHWDMNSLVPYLDKFGIGRVTGIDIPGEMAGRVPSPANKMLLANSTSPWLEPVWYPEGDSCNSVIGQGIGLVTPIQMSNWVAAIANEGTLYKPHIAKYFEDENKNRVDIPIEILQNNIAKAEAFNIAKEGMWSAVNGNGASISSLANLGVVVAAKTGTAEFGTVDSKGNYEHTHAWVTGFFPYDKPKYSFSIFLEDGGESLNAVRIMREMITWMVKEGKI</sequence>
<dbReference type="GO" id="GO:0071972">
    <property type="term" value="F:peptidoglycan L,D-transpeptidase activity"/>
    <property type="evidence" value="ECO:0007669"/>
    <property type="project" value="TreeGrafter"/>
</dbReference>
<keyword evidence="8" id="KW-0133">Cell shape</keyword>
<dbReference type="PANTHER" id="PTHR30627">
    <property type="entry name" value="PEPTIDOGLYCAN D,D-TRANSPEPTIDASE"/>
    <property type="match status" value="1"/>
</dbReference>
<dbReference type="PANTHER" id="PTHR30627:SF2">
    <property type="entry name" value="PEPTIDOGLYCAN D,D-TRANSPEPTIDASE MRDA"/>
    <property type="match status" value="1"/>
</dbReference>
<evidence type="ECO:0000256" key="1">
    <source>
        <dbReference type="ARBA" id="ARBA00004167"/>
    </source>
</evidence>
<feature type="domain" description="Penicillin-binding protein transpeptidase" evidence="14">
    <location>
        <begin position="326"/>
        <end position="656"/>
    </location>
</feature>
<dbReference type="GO" id="GO:0006508">
    <property type="term" value="P:proteolysis"/>
    <property type="evidence" value="ECO:0007669"/>
    <property type="project" value="UniProtKB-KW"/>
</dbReference>
<dbReference type="InterPro" id="IPR005311">
    <property type="entry name" value="PBP_dimer"/>
</dbReference>
<evidence type="ECO:0000256" key="5">
    <source>
        <dbReference type="ARBA" id="ARBA00022670"/>
    </source>
</evidence>
<keyword evidence="9" id="KW-0573">Peptidoglycan synthesis</keyword>
<dbReference type="InterPro" id="IPR036138">
    <property type="entry name" value="PBP_dimer_sf"/>
</dbReference>
<keyword evidence="5" id="KW-0645">Protease</keyword>
<feature type="domain" description="Penicillin-binding protein dimerisation" evidence="15">
    <location>
        <begin position="95"/>
        <end position="283"/>
    </location>
</feature>
<dbReference type="NCBIfam" id="TIGR03423">
    <property type="entry name" value="pbp2_mrdA"/>
    <property type="match status" value="1"/>
</dbReference>
<keyword evidence="11 13" id="KW-0472">Membrane</keyword>
<dbReference type="GO" id="GO:0005886">
    <property type="term" value="C:plasma membrane"/>
    <property type="evidence" value="ECO:0007669"/>
    <property type="project" value="UniProtKB-SubCell"/>
</dbReference>
<evidence type="ECO:0000256" key="7">
    <source>
        <dbReference type="ARBA" id="ARBA00022801"/>
    </source>
</evidence>
<reference evidence="16 17" key="1">
    <citation type="journal article" date="2015" name="Nature">
        <title>rRNA introns, odd ribosomes, and small enigmatic genomes across a large radiation of phyla.</title>
        <authorList>
            <person name="Brown C.T."/>
            <person name="Hug L.A."/>
            <person name="Thomas B.C."/>
            <person name="Sharon I."/>
            <person name="Castelle C.J."/>
            <person name="Singh A."/>
            <person name="Wilkins M.J."/>
            <person name="Williams K.H."/>
            <person name="Banfield J.F."/>
        </authorList>
    </citation>
    <scope>NUCLEOTIDE SEQUENCE [LARGE SCALE GENOMIC DNA]</scope>
</reference>
<protein>
    <submittedName>
        <fullName evidence="16">Penicillin-binding protein 2</fullName>
    </submittedName>
</protein>
<evidence type="ECO:0000313" key="16">
    <source>
        <dbReference type="EMBL" id="KKP92434.1"/>
    </source>
</evidence>
<evidence type="ECO:0000259" key="15">
    <source>
        <dbReference type="Pfam" id="PF03717"/>
    </source>
</evidence>
<comment type="caution">
    <text evidence="16">The sequence shown here is derived from an EMBL/GenBank/DDBJ whole genome shotgun (WGS) entry which is preliminary data.</text>
</comment>
<dbReference type="GO" id="GO:0009002">
    <property type="term" value="F:serine-type D-Ala-D-Ala carboxypeptidase activity"/>
    <property type="evidence" value="ECO:0007669"/>
    <property type="project" value="InterPro"/>
</dbReference>
<dbReference type="InterPro" id="IPR050515">
    <property type="entry name" value="Beta-lactam/transpept"/>
</dbReference>
<evidence type="ECO:0000256" key="8">
    <source>
        <dbReference type="ARBA" id="ARBA00022960"/>
    </source>
</evidence>
<dbReference type="InterPro" id="IPR017790">
    <property type="entry name" value="Penicillin-binding_protein_2"/>
</dbReference>
<dbReference type="GO" id="GO:0071555">
    <property type="term" value="P:cell wall organization"/>
    <property type="evidence" value="ECO:0007669"/>
    <property type="project" value="UniProtKB-KW"/>
</dbReference>
<dbReference type="InterPro" id="IPR001460">
    <property type="entry name" value="PCN-bd_Tpept"/>
</dbReference>
<name>A0A0G0DDS6_9BACT</name>
<dbReference type="InterPro" id="IPR012338">
    <property type="entry name" value="Beta-lactam/transpept-like"/>
</dbReference>
<evidence type="ECO:0000256" key="12">
    <source>
        <dbReference type="ARBA" id="ARBA00023316"/>
    </source>
</evidence>
<evidence type="ECO:0000313" key="17">
    <source>
        <dbReference type="Proteomes" id="UP000034140"/>
    </source>
</evidence>
<evidence type="ECO:0000256" key="9">
    <source>
        <dbReference type="ARBA" id="ARBA00022984"/>
    </source>
</evidence>
<evidence type="ECO:0000256" key="13">
    <source>
        <dbReference type="SAM" id="Phobius"/>
    </source>
</evidence>